<keyword evidence="4" id="KW-1133">Transmembrane helix</keyword>
<dbReference type="EMBL" id="JAAMOX010000001">
    <property type="protein sequence ID" value="NIH52248.1"/>
    <property type="molecule type" value="Genomic_DNA"/>
</dbReference>
<keyword evidence="2" id="KW-0328">Glycosyltransferase</keyword>
<dbReference type="Proteomes" id="UP000541033">
    <property type="component" value="Unassembled WGS sequence"/>
</dbReference>
<dbReference type="PANTHER" id="PTHR43630:SF1">
    <property type="entry name" value="POLY-BETA-1,6-N-ACETYL-D-GLUCOSAMINE SYNTHASE"/>
    <property type="match status" value="1"/>
</dbReference>
<feature type="domain" description="Glycosyltransferase 2-like" evidence="5">
    <location>
        <begin position="21"/>
        <end position="183"/>
    </location>
</feature>
<evidence type="ECO:0000256" key="4">
    <source>
        <dbReference type="SAM" id="Phobius"/>
    </source>
</evidence>
<evidence type="ECO:0000313" key="6">
    <source>
        <dbReference type="EMBL" id="NIH52248.1"/>
    </source>
</evidence>
<accession>A0A7X5QYE4</accession>
<sequence>MQYNESPESGTPVDSQYPGVSYVVPVLNEEAYIAASVAAILAQDYPGPKELILALGPSTDRTNHILAELAASDPRIILVENPRVDIPVGLNLAIQRSQYPIVVRVDAHSELSENYTRDGVKTLLEHDVANVGGIMHAQGKTPFQRAIARAYNSPFGLGGGAYHGSGDEGPAESAYLGIFRREVLFEAGLYDETIRRGEDWELNLRIRNAGHTVWFNPSLSVTYWPRDTWRNLARQFAATGTWRAELVRRYAGRNPWRFFVPPLLVLVCFASVLLGILQVTGVVSGLASQIASILYLGPLLYLLALVIVSLRMPGPLSITDRFYSLVVFATMHLSWGFGFLVGLVRGGHKTTDRSRLGKPGA</sequence>
<dbReference type="CDD" id="cd02525">
    <property type="entry name" value="Succinoglycan_BP_ExoA"/>
    <property type="match status" value="1"/>
</dbReference>
<feature type="transmembrane region" description="Helical" evidence="4">
    <location>
        <begin position="286"/>
        <end position="310"/>
    </location>
</feature>
<evidence type="ECO:0000313" key="7">
    <source>
        <dbReference type="Proteomes" id="UP000541033"/>
    </source>
</evidence>
<keyword evidence="7" id="KW-1185">Reference proteome</keyword>
<gene>
    <name evidence="6" type="ORF">FHX76_000116</name>
</gene>
<organism evidence="6 7">
    <name type="scientific">Lysinibacter cavernae</name>
    <dbReference type="NCBI Taxonomy" id="1640652"/>
    <lineage>
        <taxon>Bacteria</taxon>
        <taxon>Bacillati</taxon>
        <taxon>Actinomycetota</taxon>
        <taxon>Actinomycetes</taxon>
        <taxon>Micrococcales</taxon>
        <taxon>Microbacteriaceae</taxon>
        <taxon>Lysinibacter</taxon>
    </lineage>
</organism>
<dbReference type="Pfam" id="PF00535">
    <property type="entry name" value="Glycos_transf_2"/>
    <property type="match status" value="1"/>
</dbReference>
<proteinExistence type="inferred from homology"/>
<dbReference type="Gene3D" id="3.90.550.10">
    <property type="entry name" value="Spore Coat Polysaccharide Biosynthesis Protein SpsA, Chain A"/>
    <property type="match status" value="1"/>
</dbReference>
<evidence type="ECO:0000256" key="1">
    <source>
        <dbReference type="ARBA" id="ARBA00006739"/>
    </source>
</evidence>
<comment type="similarity">
    <text evidence="1">Belongs to the glycosyltransferase 2 family.</text>
</comment>
<dbReference type="SUPFAM" id="SSF53448">
    <property type="entry name" value="Nucleotide-diphospho-sugar transferases"/>
    <property type="match status" value="1"/>
</dbReference>
<keyword evidence="4" id="KW-0472">Membrane</keyword>
<feature type="transmembrane region" description="Helical" evidence="4">
    <location>
        <begin position="258"/>
        <end position="280"/>
    </location>
</feature>
<reference evidence="6 7" key="1">
    <citation type="submission" date="2020-02" db="EMBL/GenBank/DDBJ databases">
        <title>Sequencing the genomes of 1000 actinobacteria strains.</title>
        <authorList>
            <person name="Klenk H.-P."/>
        </authorList>
    </citation>
    <scope>NUCLEOTIDE SEQUENCE [LARGE SCALE GENOMIC DNA]</scope>
    <source>
        <strain evidence="6 7">DSM 27960</strain>
    </source>
</reference>
<comment type="caution">
    <text evidence="6">The sequence shown here is derived from an EMBL/GenBank/DDBJ whole genome shotgun (WGS) entry which is preliminary data.</text>
</comment>
<keyword evidence="4" id="KW-0812">Transmembrane</keyword>
<name>A0A7X5QYE4_9MICO</name>
<dbReference type="PANTHER" id="PTHR43630">
    <property type="entry name" value="POLY-BETA-1,6-N-ACETYL-D-GLUCOSAMINE SYNTHASE"/>
    <property type="match status" value="1"/>
</dbReference>
<dbReference type="RefSeq" id="WP_167146537.1">
    <property type="nucleotide sequence ID" value="NZ_JAAMOX010000001.1"/>
</dbReference>
<evidence type="ECO:0000256" key="3">
    <source>
        <dbReference type="ARBA" id="ARBA00022679"/>
    </source>
</evidence>
<evidence type="ECO:0000256" key="2">
    <source>
        <dbReference type="ARBA" id="ARBA00022676"/>
    </source>
</evidence>
<dbReference type="AlphaFoldDB" id="A0A7X5QYE4"/>
<dbReference type="GO" id="GO:0016757">
    <property type="term" value="F:glycosyltransferase activity"/>
    <property type="evidence" value="ECO:0007669"/>
    <property type="project" value="UniProtKB-KW"/>
</dbReference>
<keyword evidence="3" id="KW-0808">Transferase</keyword>
<evidence type="ECO:0000259" key="5">
    <source>
        <dbReference type="Pfam" id="PF00535"/>
    </source>
</evidence>
<protein>
    <recommendedName>
        <fullName evidence="5">Glycosyltransferase 2-like domain-containing protein</fullName>
    </recommendedName>
</protein>
<dbReference type="InterPro" id="IPR001173">
    <property type="entry name" value="Glyco_trans_2-like"/>
</dbReference>
<feature type="transmembrane region" description="Helical" evidence="4">
    <location>
        <begin position="322"/>
        <end position="344"/>
    </location>
</feature>
<dbReference type="InterPro" id="IPR029044">
    <property type="entry name" value="Nucleotide-diphossugar_trans"/>
</dbReference>